<dbReference type="InterPro" id="IPR013830">
    <property type="entry name" value="SGNH_hydro"/>
</dbReference>
<dbReference type="Pfam" id="PF13472">
    <property type="entry name" value="Lipase_GDSL_2"/>
    <property type="match status" value="1"/>
</dbReference>
<evidence type="ECO:0000259" key="1">
    <source>
        <dbReference type="Pfam" id="PF13472"/>
    </source>
</evidence>
<dbReference type="PANTHER" id="PTHR14209">
    <property type="entry name" value="ISOAMYL ACETATE-HYDROLYZING ESTERASE 1"/>
    <property type="match status" value="1"/>
</dbReference>
<evidence type="ECO:0000313" key="2">
    <source>
        <dbReference type="EMBL" id="KAF0730131.1"/>
    </source>
</evidence>
<dbReference type="PANTHER" id="PTHR14209:SF19">
    <property type="entry name" value="ISOAMYL ACETATE-HYDROLYZING ESTERASE 1 HOMOLOG"/>
    <property type="match status" value="1"/>
</dbReference>
<organism evidence="2 3">
    <name type="scientific">Aphanomyces euteiches</name>
    <dbReference type="NCBI Taxonomy" id="100861"/>
    <lineage>
        <taxon>Eukaryota</taxon>
        <taxon>Sar</taxon>
        <taxon>Stramenopiles</taxon>
        <taxon>Oomycota</taxon>
        <taxon>Saprolegniomycetes</taxon>
        <taxon>Saprolegniales</taxon>
        <taxon>Verrucalvaceae</taxon>
        <taxon>Aphanomyces</taxon>
    </lineage>
</organism>
<accession>A0A6G0WRP2</accession>
<comment type="caution">
    <text evidence="2">The sequence shown here is derived from an EMBL/GenBank/DDBJ whole genome shotgun (WGS) entry which is preliminary data.</text>
</comment>
<reference evidence="2 3" key="1">
    <citation type="submission" date="2019-07" db="EMBL/GenBank/DDBJ databases">
        <title>Genomics analysis of Aphanomyces spp. identifies a new class of oomycete effector associated with host adaptation.</title>
        <authorList>
            <person name="Gaulin E."/>
        </authorList>
    </citation>
    <scope>NUCLEOTIDE SEQUENCE [LARGE SCALE GENOMIC DNA]</scope>
    <source>
        <strain evidence="2 3">ATCC 201684</strain>
    </source>
</reference>
<dbReference type="Gene3D" id="3.40.50.1110">
    <property type="entry name" value="SGNH hydrolase"/>
    <property type="match status" value="1"/>
</dbReference>
<protein>
    <recommendedName>
        <fullName evidence="1">SGNH hydrolase-type esterase domain-containing protein</fullName>
    </recommendedName>
</protein>
<dbReference type="EMBL" id="VJMJ01000156">
    <property type="protein sequence ID" value="KAF0730131.1"/>
    <property type="molecule type" value="Genomic_DNA"/>
</dbReference>
<evidence type="ECO:0000313" key="3">
    <source>
        <dbReference type="Proteomes" id="UP000481153"/>
    </source>
</evidence>
<gene>
    <name evidence="2" type="ORF">Ae201684_012425</name>
</gene>
<name>A0A6G0WRP2_9STRA</name>
<dbReference type="VEuPathDB" id="FungiDB:AeMF1_007217"/>
<dbReference type="AlphaFoldDB" id="A0A6G0WRP2"/>
<dbReference type="SUPFAM" id="SSF52266">
    <property type="entry name" value="SGNH hydrolase"/>
    <property type="match status" value="1"/>
</dbReference>
<dbReference type="InterPro" id="IPR036514">
    <property type="entry name" value="SGNH_hydro_sf"/>
</dbReference>
<proteinExistence type="predicted"/>
<keyword evidence="3" id="KW-1185">Reference proteome</keyword>
<sequence>MQQHPSFLLLGDSITQQGSDPRISGFQALLQGDYIRRVDVINRGLSGYNTRWFLDTLPQILNDAYADRTAPLLITLFLGANDATPEGRSQYVSLTDYDKNLHSIINLLRHSFPSSKVLLITPPAISDSRDCGRRNDVAEKYAIACQAVGKALSVPVVDVWTPMQDDRNSYLSDGLHLNAKGNLTVYNALTAQIKASYPELVPDNIPFYYLPWTSLAEADAKRNAQ</sequence>
<feature type="domain" description="SGNH hydrolase-type esterase" evidence="1">
    <location>
        <begin position="9"/>
        <end position="182"/>
    </location>
</feature>
<dbReference type="InterPro" id="IPR045136">
    <property type="entry name" value="Iah1-like"/>
</dbReference>
<dbReference type="CDD" id="cd01838">
    <property type="entry name" value="Isoamyl_acetate_hydrolase_like"/>
    <property type="match status" value="1"/>
</dbReference>
<dbReference type="Proteomes" id="UP000481153">
    <property type="component" value="Unassembled WGS sequence"/>
</dbReference>